<dbReference type="STRING" id="1884261.A0A5C3Q5V1"/>
<gene>
    <name evidence="3" type="ORF">BDV98DRAFT_297340</name>
</gene>
<dbReference type="Proteomes" id="UP000305067">
    <property type="component" value="Unassembled WGS sequence"/>
</dbReference>
<feature type="compositionally biased region" description="Low complexity" evidence="2">
    <location>
        <begin position="14"/>
        <end position="26"/>
    </location>
</feature>
<evidence type="ECO:0000256" key="1">
    <source>
        <dbReference type="SAM" id="Coils"/>
    </source>
</evidence>
<dbReference type="OrthoDB" id="3253362at2759"/>
<protein>
    <recommendedName>
        <fullName evidence="5">F-box domain-containing protein</fullName>
    </recommendedName>
</protein>
<reference evidence="3 4" key="1">
    <citation type="journal article" date="2019" name="Nat. Ecol. Evol.">
        <title>Megaphylogeny resolves global patterns of mushroom evolution.</title>
        <authorList>
            <person name="Varga T."/>
            <person name="Krizsan K."/>
            <person name="Foldi C."/>
            <person name="Dima B."/>
            <person name="Sanchez-Garcia M."/>
            <person name="Sanchez-Ramirez S."/>
            <person name="Szollosi G.J."/>
            <person name="Szarkandi J.G."/>
            <person name="Papp V."/>
            <person name="Albert L."/>
            <person name="Andreopoulos W."/>
            <person name="Angelini C."/>
            <person name="Antonin V."/>
            <person name="Barry K.W."/>
            <person name="Bougher N.L."/>
            <person name="Buchanan P."/>
            <person name="Buyck B."/>
            <person name="Bense V."/>
            <person name="Catcheside P."/>
            <person name="Chovatia M."/>
            <person name="Cooper J."/>
            <person name="Damon W."/>
            <person name="Desjardin D."/>
            <person name="Finy P."/>
            <person name="Geml J."/>
            <person name="Haridas S."/>
            <person name="Hughes K."/>
            <person name="Justo A."/>
            <person name="Karasinski D."/>
            <person name="Kautmanova I."/>
            <person name="Kiss B."/>
            <person name="Kocsube S."/>
            <person name="Kotiranta H."/>
            <person name="LaButti K.M."/>
            <person name="Lechner B.E."/>
            <person name="Liimatainen K."/>
            <person name="Lipzen A."/>
            <person name="Lukacs Z."/>
            <person name="Mihaltcheva S."/>
            <person name="Morgado L.N."/>
            <person name="Niskanen T."/>
            <person name="Noordeloos M.E."/>
            <person name="Ohm R.A."/>
            <person name="Ortiz-Santana B."/>
            <person name="Ovrebo C."/>
            <person name="Racz N."/>
            <person name="Riley R."/>
            <person name="Savchenko A."/>
            <person name="Shiryaev A."/>
            <person name="Soop K."/>
            <person name="Spirin V."/>
            <person name="Szebenyi C."/>
            <person name="Tomsovsky M."/>
            <person name="Tulloss R.E."/>
            <person name="Uehling J."/>
            <person name="Grigoriev I.V."/>
            <person name="Vagvolgyi C."/>
            <person name="Papp T."/>
            <person name="Martin F.M."/>
            <person name="Miettinen O."/>
            <person name="Hibbett D.S."/>
            <person name="Nagy L.G."/>
        </authorList>
    </citation>
    <scope>NUCLEOTIDE SEQUENCE [LARGE SCALE GENOMIC DNA]</scope>
    <source>
        <strain evidence="3 4">CBS 309.79</strain>
    </source>
</reference>
<evidence type="ECO:0000313" key="4">
    <source>
        <dbReference type="Proteomes" id="UP000305067"/>
    </source>
</evidence>
<accession>A0A5C3Q5V1</accession>
<dbReference type="AlphaFoldDB" id="A0A5C3Q5V1"/>
<evidence type="ECO:0008006" key="5">
    <source>
        <dbReference type="Google" id="ProtNLM"/>
    </source>
</evidence>
<evidence type="ECO:0000256" key="2">
    <source>
        <dbReference type="SAM" id="MobiDB-lite"/>
    </source>
</evidence>
<organism evidence="3 4">
    <name type="scientific">Pterulicium gracile</name>
    <dbReference type="NCBI Taxonomy" id="1884261"/>
    <lineage>
        <taxon>Eukaryota</taxon>
        <taxon>Fungi</taxon>
        <taxon>Dikarya</taxon>
        <taxon>Basidiomycota</taxon>
        <taxon>Agaricomycotina</taxon>
        <taxon>Agaricomycetes</taxon>
        <taxon>Agaricomycetidae</taxon>
        <taxon>Agaricales</taxon>
        <taxon>Pleurotineae</taxon>
        <taxon>Pterulaceae</taxon>
        <taxon>Pterulicium</taxon>
    </lineage>
</organism>
<keyword evidence="4" id="KW-1185">Reference proteome</keyword>
<name>A0A5C3Q5V1_9AGAR</name>
<feature type="coiled-coil region" evidence="1">
    <location>
        <begin position="69"/>
        <end position="103"/>
    </location>
</feature>
<proteinExistence type="predicted"/>
<dbReference type="EMBL" id="ML178853">
    <property type="protein sequence ID" value="TFK96906.1"/>
    <property type="molecule type" value="Genomic_DNA"/>
</dbReference>
<feature type="region of interest" description="Disordered" evidence="2">
    <location>
        <begin position="1"/>
        <end position="48"/>
    </location>
</feature>
<keyword evidence="1" id="KW-0175">Coiled coil</keyword>
<evidence type="ECO:0000313" key="3">
    <source>
        <dbReference type="EMBL" id="TFK96906.1"/>
    </source>
</evidence>
<sequence>MNIVDPQPSITPDSNSNNHSSNNGVSRAASNDDHGDESNDTSSSSLPLDQNWRFSHLRPSTTVPTNHELASLLSSREVLEQSRRRLQDEVDQLLRLAESKQVQIKDKQSRIDLHSSLGSSLRRIPSDVLRDIFARTIPLLHVSLRNVCLDGPWPLLRVCKHWHNICLAYGSLWNRISIDTSLSHPLERPLPAAEGGHPLIHERPLYMRPTIPNDVQARTIELLELKISRSRDAGLYITIQARPPTDYAQPFLRTIWPHMHRCVYIKAPRHVLANTPLPRPCERLRQIDVDYSTGPGRFHSGPTTVHLPFPTETPHDIESFQAFLVGNQEPPTINISYHDVDRYSQMHPPFIPIPQSFAANRVTKINLVVSNMRPSDTFLPNLSLFANLVELSMIDRSPGQHTPGLLSQNTAGDTPRAIMPRLTQLAVSGTRLTQLTIDRIVAPSLIALSYVGPMEVGFDSLRDFISVSSCDLVRFFLTTNASDQDIAGFFQSIAHAWRTVEVVGIRHDTFDRDFTEVKNECAATIDLLTRPRDNAASSADIFPCLSFLELAGFYSDIHGVVDVLESRREEVYDPRSAVRLAGCRLTDLMSLHYKYSDAELRVIAAKIARVRTLQSERMASTWETHPLQSHGDDEYREIWDDFPPNEFYNPTLTWVERLDREPDQLARMNRLQNDGLEVWMRLRRLEDEFLLVAKPQ</sequence>